<keyword evidence="3 4" id="KW-0732">Signal</keyword>
<dbReference type="RefSeq" id="WP_214361629.1">
    <property type="nucleotide sequence ID" value="NZ_JAEKFT010000011.1"/>
</dbReference>
<dbReference type="InterPro" id="IPR038404">
    <property type="entry name" value="TRAP_DctP_sf"/>
</dbReference>
<organism evidence="5 6">
    <name type="scientific">Denitromonas iodatirespirans</name>
    <dbReference type="NCBI Taxonomy" id="2795389"/>
    <lineage>
        <taxon>Bacteria</taxon>
        <taxon>Pseudomonadati</taxon>
        <taxon>Pseudomonadota</taxon>
        <taxon>Betaproteobacteria</taxon>
        <taxon>Rhodocyclales</taxon>
        <taxon>Zoogloeaceae</taxon>
        <taxon>Denitromonas</taxon>
    </lineage>
</organism>
<keyword evidence="6" id="KW-1185">Reference proteome</keyword>
<accession>A0A944D8Q2</accession>
<evidence type="ECO:0000256" key="4">
    <source>
        <dbReference type="SAM" id="SignalP"/>
    </source>
</evidence>
<evidence type="ECO:0000256" key="2">
    <source>
        <dbReference type="ARBA" id="ARBA00022448"/>
    </source>
</evidence>
<dbReference type="GO" id="GO:0015740">
    <property type="term" value="P:C4-dicarboxylate transport"/>
    <property type="evidence" value="ECO:0007669"/>
    <property type="project" value="TreeGrafter"/>
</dbReference>
<evidence type="ECO:0000256" key="1">
    <source>
        <dbReference type="ARBA" id="ARBA00009023"/>
    </source>
</evidence>
<dbReference type="AlphaFoldDB" id="A0A944D8Q2"/>
<sequence length="342" mass="36886">MTKKPFRALVSALISASFMAMAPATVQAADTTVLKLSHQFPASNGPDGDFRDQLAQKFAAEVTQKTGGSLKIEIYPGSSLMKTKSQFSALRKGTLDLSVLPLAYGGGEVPEVTLTLMPALVQSYEQGLRWKTAPIGVELEKILEAKGMKILTWVWQAGGIASRDKPITQPEHMKGLKVRGGDRSMDLLINGAGGAATNLPSSEIYSAMSTGVLDAALTSSTSLISYRLNEVAKSVTTARGKTFWFMFEPLLISMEAWNRLTSEQQKVVTEVGASLEPFAVEGAKRDDQRLAEVYAKSGDTVVDMDDAAFAQWVAIAKETAYKHFAENVKNGQALLDMAQAVK</sequence>
<reference evidence="6" key="1">
    <citation type="journal article" date="2022" name="ISME J.">
        <title>Genetic and phylogenetic analysis of dissimilatory iodate-reducing bacteria identifies potential niches across the world's oceans.</title>
        <authorList>
            <person name="Reyes-Umana V."/>
            <person name="Henning Z."/>
            <person name="Lee K."/>
            <person name="Barnum T.P."/>
            <person name="Coates J.D."/>
        </authorList>
    </citation>
    <scope>NUCLEOTIDE SEQUENCE [LARGE SCALE GENOMIC DNA]</scope>
    <source>
        <strain evidence="6">IR12</strain>
    </source>
</reference>
<dbReference type="Gene3D" id="3.40.190.170">
    <property type="entry name" value="Bacterial extracellular solute-binding protein, family 7"/>
    <property type="match status" value="1"/>
</dbReference>
<name>A0A944D8Q2_DENI1</name>
<feature type="chain" id="PRO_5037683647" evidence="4">
    <location>
        <begin position="29"/>
        <end position="342"/>
    </location>
</feature>
<dbReference type="PANTHER" id="PTHR33376">
    <property type="match status" value="1"/>
</dbReference>
<dbReference type="PANTHER" id="PTHR33376:SF7">
    <property type="entry name" value="C4-DICARBOXYLATE-BINDING PROTEIN DCTB"/>
    <property type="match status" value="1"/>
</dbReference>
<dbReference type="EMBL" id="JAEKFT010000011">
    <property type="protein sequence ID" value="MBT0961880.1"/>
    <property type="molecule type" value="Genomic_DNA"/>
</dbReference>
<dbReference type="InterPro" id="IPR018389">
    <property type="entry name" value="DctP_fam"/>
</dbReference>
<evidence type="ECO:0000313" key="6">
    <source>
        <dbReference type="Proteomes" id="UP000694660"/>
    </source>
</evidence>
<feature type="signal peptide" evidence="4">
    <location>
        <begin position="1"/>
        <end position="28"/>
    </location>
</feature>
<proteinExistence type="inferred from homology"/>
<comment type="similarity">
    <text evidence="1">Belongs to the bacterial solute-binding protein 7 family.</text>
</comment>
<dbReference type="Proteomes" id="UP000694660">
    <property type="component" value="Unassembled WGS sequence"/>
</dbReference>
<keyword evidence="2" id="KW-0813">Transport</keyword>
<evidence type="ECO:0000313" key="5">
    <source>
        <dbReference type="EMBL" id="MBT0961880.1"/>
    </source>
</evidence>
<comment type="caution">
    <text evidence="5">The sequence shown here is derived from an EMBL/GenBank/DDBJ whole genome shotgun (WGS) entry which is preliminary data.</text>
</comment>
<protein>
    <submittedName>
        <fullName evidence="5">TRAP transporter substrate-binding protein DctP</fullName>
    </submittedName>
</protein>
<gene>
    <name evidence="5" type="primary">dctP</name>
    <name evidence="5" type="ORF">I8J34_11920</name>
</gene>
<dbReference type="NCBIfam" id="NF037995">
    <property type="entry name" value="TRAP_S1"/>
    <property type="match status" value="1"/>
</dbReference>
<dbReference type="GO" id="GO:0055085">
    <property type="term" value="P:transmembrane transport"/>
    <property type="evidence" value="ECO:0007669"/>
    <property type="project" value="InterPro"/>
</dbReference>
<evidence type="ECO:0000256" key="3">
    <source>
        <dbReference type="ARBA" id="ARBA00022729"/>
    </source>
</evidence>
<dbReference type="Pfam" id="PF03480">
    <property type="entry name" value="DctP"/>
    <property type="match status" value="1"/>
</dbReference>